<evidence type="ECO:0000256" key="4">
    <source>
        <dbReference type="PIRSR" id="PIRSR000103-1"/>
    </source>
</evidence>
<evidence type="ECO:0000256" key="1">
    <source>
        <dbReference type="ARBA" id="ARBA00009080"/>
    </source>
</evidence>
<dbReference type="Pfam" id="PF14833">
    <property type="entry name" value="NAD_binding_11"/>
    <property type="match status" value="1"/>
</dbReference>
<dbReference type="STRING" id="83656.B1H18_24965"/>
<dbReference type="GO" id="GO:0016491">
    <property type="term" value="F:oxidoreductase activity"/>
    <property type="evidence" value="ECO:0007669"/>
    <property type="project" value="UniProtKB-KW"/>
</dbReference>
<dbReference type="SUPFAM" id="SSF48179">
    <property type="entry name" value="6-phosphogluconate dehydrogenase C-terminal domain-like"/>
    <property type="match status" value="1"/>
</dbReference>
<dbReference type="OrthoDB" id="3185659at2"/>
<organism evidence="7 8">
    <name type="scientific">Streptomyces tsukubensis</name>
    <dbReference type="NCBI Taxonomy" id="83656"/>
    <lineage>
        <taxon>Bacteria</taxon>
        <taxon>Bacillati</taxon>
        <taxon>Actinomycetota</taxon>
        <taxon>Actinomycetes</taxon>
        <taxon>Kitasatosporales</taxon>
        <taxon>Streptomycetaceae</taxon>
        <taxon>Streptomyces</taxon>
    </lineage>
</organism>
<dbReference type="Proteomes" id="UP000190539">
    <property type="component" value="Unassembled WGS sequence"/>
</dbReference>
<comment type="caution">
    <text evidence="7">The sequence shown here is derived from an EMBL/GenBank/DDBJ whole genome shotgun (WGS) entry which is preliminary data.</text>
</comment>
<evidence type="ECO:0000256" key="2">
    <source>
        <dbReference type="ARBA" id="ARBA00023002"/>
    </source>
</evidence>
<name>A0A1V4A3Z1_9ACTN</name>
<dbReference type="InterPro" id="IPR006115">
    <property type="entry name" value="6PGDH_NADP-bd"/>
</dbReference>
<dbReference type="InterPro" id="IPR013328">
    <property type="entry name" value="6PGD_dom2"/>
</dbReference>
<dbReference type="RefSeq" id="WP_077971451.1">
    <property type="nucleotide sequence ID" value="NZ_CP045178.1"/>
</dbReference>
<proteinExistence type="inferred from homology"/>
<evidence type="ECO:0000259" key="6">
    <source>
        <dbReference type="Pfam" id="PF14833"/>
    </source>
</evidence>
<dbReference type="InterPro" id="IPR029154">
    <property type="entry name" value="HIBADH-like_NADP-bd"/>
</dbReference>
<keyword evidence="3" id="KW-0520">NAD</keyword>
<dbReference type="PANTHER" id="PTHR43060:SF15">
    <property type="entry name" value="3-HYDROXYISOBUTYRATE DEHYDROGENASE-LIKE 1, MITOCHONDRIAL-RELATED"/>
    <property type="match status" value="1"/>
</dbReference>
<dbReference type="Pfam" id="PF03446">
    <property type="entry name" value="NAD_binding_2"/>
    <property type="match status" value="1"/>
</dbReference>
<feature type="active site" evidence="4">
    <location>
        <position position="179"/>
    </location>
</feature>
<evidence type="ECO:0000313" key="7">
    <source>
        <dbReference type="EMBL" id="OON74357.1"/>
    </source>
</evidence>
<sequence>MCQVDSSRRLAMQTVAVLGTGDAGFAMAQRLRELGFVVRAWNRTESRARPLKAEGALVFASAAEAVRSAEVVVLTVFDVDAVLDVLGRIAPSLEPEAVVLQSATVGTDISEVVEAATRLDVAMVDAPFLGNPGPARRGELTLMVAGAAEHKQVASSVCHALASHVVDVADHPGGASLLKLACNTWLFGTNAMAAQAAVLTESFGLDPSLFIRAVTGTNADSVYLHYRADQLTGRSEEVLSPVRAAIKDLGHIRSATASAGLPELLLATVQQIYHRAAEAGLGDRDLASVREVLAR</sequence>
<dbReference type="PIRSF" id="PIRSF000103">
    <property type="entry name" value="HIBADH"/>
    <property type="match status" value="1"/>
</dbReference>
<feature type="domain" description="6-phosphogluconate dehydrogenase NADP-binding" evidence="5">
    <location>
        <begin position="14"/>
        <end position="166"/>
    </location>
</feature>
<evidence type="ECO:0000313" key="8">
    <source>
        <dbReference type="Proteomes" id="UP000190539"/>
    </source>
</evidence>
<evidence type="ECO:0000259" key="5">
    <source>
        <dbReference type="Pfam" id="PF03446"/>
    </source>
</evidence>
<dbReference type="SUPFAM" id="SSF51735">
    <property type="entry name" value="NAD(P)-binding Rossmann-fold domains"/>
    <property type="match status" value="1"/>
</dbReference>
<dbReference type="Gene3D" id="1.10.1040.10">
    <property type="entry name" value="N-(1-d-carboxylethyl)-l-norvaline Dehydrogenase, domain 2"/>
    <property type="match status" value="1"/>
</dbReference>
<keyword evidence="2" id="KW-0560">Oxidoreductase</keyword>
<comment type="similarity">
    <text evidence="1">Belongs to the HIBADH-related family.</text>
</comment>
<keyword evidence="8" id="KW-1185">Reference proteome</keyword>
<protein>
    <recommendedName>
        <fullName evidence="9">NAD(P)-dependent oxidoreductase</fullName>
    </recommendedName>
</protein>
<evidence type="ECO:0000256" key="3">
    <source>
        <dbReference type="ARBA" id="ARBA00023027"/>
    </source>
</evidence>
<accession>A0A1V4A3Z1</accession>
<dbReference type="PANTHER" id="PTHR43060">
    <property type="entry name" value="3-HYDROXYISOBUTYRATE DEHYDROGENASE-LIKE 1, MITOCHONDRIAL-RELATED"/>
    <property type="match status" value="1"/>
</dbReference>
<dbReference type="InterPro" id="IPR008927">
    <property type="entry name" value="6-PGluconate_DH-like_C_sf"/>
</dbReference>
<dbReference type="InterPro" id="IPR015815">
    <property type="entry name" value="HIBADH-related"/>
</dbReference>
<dbReference type="InterPro" id="IPR036291">
    <property type="entry name" value="NAD(P)-bd_dom_sf"/>
</dbReference>
<gene>
    <name evidence="7" type="ORF">B1H18_24965</name>
</gene>
<dbReference type="GO" id="GO:0050661">
    <property type="term" value="F:NADP binding"/>
    <property type="evidence" value="ECO:0007669"/>
    <property type="project" value="InterPro"/>
</dbReference>
<dbReference type="GO" id="GO:0051287">
    <property type="term" value="F:NAD binding"/>
    <property type="evidence" value="ECO:0007669"/>
    <property type="project" value="InterPro"/>
</dbReference>
<evidence type="ECO:0008006" key="9">
    <source>
        <dbReference type="Google" id="ProtNLM"/>
    </source>
</evidence>
<dbReference type="EMBL" id="MVFC01000027">
    <property type="protein sequence ID" value="OON74357.1"/>
    <property type="molecule type" value="Genomic_DNA"/>
</dbReference>
<dbReference type="AlphaFoldDB" id="A0A1V4A3Z1"/>
<reference evidence="7 8" key="1">
    <citation type="submission" date="2017-02" db="EMBL/GenBank/DDBJ databases">
        <title>Draft Genome Sequence of Streptomyces tsukubaensis F601, a Producer of the immunosuppressant tacrolimus FK506.</title>
        <authorList>
            <person name="Zong G."/>
            <person name="Zhong C."/>
            <person name="Fu J."/>
            <person name="Qin R."/>
            <person name="Cao G."/>
        </authorList>
    </citation>
    <scope>NUCLEOTIDE SEQUENCE [LARGE SCALE GENOMIC DNA]</scope>
    <source>
        <strain evidence="7 8">F601</strain>
    </source>
</reference>
<feature type="domain" description="3-hydroxyisobutyrate dehydrogenase-like NAD-binding" evidence="6">
    <location>
        <begin position="174"/>
        <end position="290"/>
    </location>
</feature>
<dbReference type="Gene3D" id="3.40.50.720">
    <property type="entry name" value="NAD(P)-binding Rossmann-like Domain"/>
    <property type="match status" value="1"/>
</dbReference>